<accession>A0AAP6JJA2</accession>
<dbReference type="Proteomes" id="UP001302316">
    <property type="component" value="Unassembled WGS sequence"/>
</dbReference>
<dbReference type="Gene3D" id="3.40.50.300">
    <property type="entry name" value="P-loop containing nucleotide triphosphate hydrolases"/>
    <property type="match status" value="1"/>
</dbReference>
<keyword evidence="2" id="KW-1185">Reference proteome</keyword>
<dbReference type="AlphaFoldDB" id="A0AAP6JJA2"/>
<reference evidence="1 2" key="1">
    <citation type="submission" date="2023-12" db="EMBL/GenBank/DDBJ databases">
        <title>Whole-genome sequencing of halo(alkali)philic microorganisms from hypersaline lakes.</title>
        <authorList>
            <person name="Sorokin D.Y."/>
            <person name="Merkel A.Y."/>
            <person name="Messina E."/>
            <person name="Yakimov M."/>
        </authorList>
    </citation>
    <scope>NUCLEOTIDE SEQUENCE [LARGE SCALE GENOMIC DNA]</scope>
    <source>
        <strain evidence="1 2">AB-CW1</strain>
    </source>
</reference>
<gene>
    <name evidence="1" type="ORF">VCB98_11865</name>
</gene>
<proteinExistence type="predicted"/>
<comment type="caution">
    <text evidence="1">The sequence shown here is derived from an EMBL/GenBank/DDBJ whole genome shotgun (WGS) entry which is preliminary data.</text>
</comment>
<evidence type="ECO:0000313" key="2">
    <source>
        <dbReference type="Proteomes" id="UP001302316"/>
    </source>
</evidence>
<dbReference type="InterPro" id="IPR027417">
    <property type="entry name" value="P-loop_NTPase"/>
</dbReference>
<protein>
    <submittedName>
        <fullName evidence="1">Uncharacterized protein</fullName>
    </submittedName>
</protein>
<name>A0AAP6JJA2_9GAMM</name>
<organism evidence="1 2">
    <name type="scientific">Natronospira elongata</name>
    <dbReference type="NCBI Taxonomy" id="3110268"/>
    <lineage>
        <taxon>Bacteria</taxon>
        <taxon>Pseudomonadati</taxon>
        <taxon>Pseudomonadota</taxon>
        <taxon>Gammaproteobacteria</taxon>
        <taxon>Natronospirales</taxon>
        <taxon>Natronospiraceae</taxon>
        <taxon>Natronospira</taxon>
    </lineage>
</organism>
<evidence type="ECO:0000313" key="1">
    <source>
        <dbReference type="EMBL" id="MEA5446514.1"/>
    </source>
</evidence>
<dbReference type="EMBL" id="JAYGII010000037">
    <property type="protein sequence ID" value="MEA5446514.1"/>
    <property type="molecule type" value="Genomic_DNA"/>
</dbReference>
<dbReference type="SUPFAM" id="SSF52540">
    <property type="entry name" value="P-loop containing nucleoside triphosphate hydrolases"/>
    <property type="match status" value="1"/>
</dbReference>
<dbReference type="RefSeq" id="WP_346052803.1">
    <property type="nucleotide sequence ID" value="NZ_JAYGII010000037.1"/>
</dbReference>
<sequence>MHEVEARFYLPISEEQIQRVQQADSAHESLSTLDLPQWASLLLLQKIPDLSGQESRGHEWLLADQLAALNRVATSEAADGLKNAIANTLDRDRLKAGQALLGAFGIALLDDESVKQRHYLNVDQSWNFEFAEQHREKLRQRSIRIDTQNRSYFLTREQMRRYTEIHHLPGESIHIQGYAGCGKTLMIRQLAAGLAENNARPLVLCHTQAQSRALQTILKDCPQVDILTVGGLAYRMIPVDRTAPTFSALRRGNPHGHAISTTELVNLLGIPSSGRYPEWEIATLARQSVFNFCHSTDSEISSKHLPRHSSIAHNEDSAALVVENARLLWQLTIAPHGKGRALPIHAYHRIKYAALQGWQVMPQYTDILMDEAHEFSPALLQLLENSPQALISLGDEFQRIRGMALKRDNVIRQREMTHSVRSSRNVEAIINPLIQAHPSRLKEPFIGNTLGHTRISYYRTASIPDKPSAILVPDWLAMVAWLKRLADAGAGAQLLDNHRDLHNLGNDLIGLYRENIRPRHPEFRECSAWDSLARRHHSNPAFMALNRILEEGYNYADWSADMARVTDGERPRFTLGRLESARNHEFRRVMVSDEWLAEIRHRDPAPSPHVLAHLYIATTRATEELILPMTMQEWIEAISGS</sequence>